<proteinExistence type="predicted"/>
<evidence type="ECO:0000313" key="2">
    <source>
        <dbReference type="Proteomes" id="UP000612855"/>
    </source>
</evidence>
<dbReference type="RefSeq" id="WP_188476205.1">
    <property type="nucleotide sequence ID" value="NZ_BMFJ01000001.1"/>
</dbReference>
<sequence length="71" mass="7968">MTVDELEQETHDLIDAIATQAPGSRHLHLGRLHDIMAAYSRSGRAAPVSLRRLLDELTSEIVEARYENMPV</sequence>
<dbReference type="EMBL" id="BMFJ01000001">
    <property type="protein sequence ID" value="GGE20459.1"/>
    <property type="molecule type" value="Genomic_DNA"/>
</dbReference>
<gene>
    <name evidence="1" type="ORF">GCM10011360_06450</name>
</gene>
<dbReference type="AlphaFoldDB" id="A0A917ECD4"/>
<dbReference type="Proteomes" id="UP000612855">
    <property type="component" value="Unassembled WGS sequence"/>
</dbReference>
<evidence type="ECO:0000313" key="1">
    <source>
        <dbReference type="EMBL" id="GGE20459.1"/>
    </source>
</evidence>
<organism evidence="1 2">
    <name type="scientific">Primorskyibacter flagellatus</name>
    <dbReference type="NCBI Taxonomy" id="1387277"/>
    <lineage>
        <taxon>Bacteria</taxon>
        <taxon>Pseudomonadati</taxon>
        <taxon>Pseudomonadota</taxon>
        <taxon>Alphaproteobacteria</taxon>
        <taxon>Rhodobacterales</taxon>
        <taxon>Roseobacteraceae</taxon>
        <taxon>Primorskyibacter</taxon>
    </lineage>
</organism>
<keyword evidence="2" id="KW-1185">Reference proteome</keyword>
<name>A0A917ECD4_9RHOB</name>
<reference evidence="2" key="1">
    <citation type="journal article" date="2019" name="Int. J. Syst. Evol. Microbiol.">
        <title>The Global Catalogue of Microorganisms (GCM) 10K type strain sequencing project: providing services to taxonomists for standard genome sequencing and annotation.</title>
        <authorList>
            <consortium name="The Broad Institute Genomics Platform"/>
            <consortium name="The Broad Institute Genome Sequencing Center for Infectious Disease"/>
            <person name="Wu L."/>
            <person name="Ma J."/>
        </authorList>
    </citation>
    <scope>NUCLEOTIDE SEQUENCE [LARGE SCALE GENOMIC DNA]</scope>
    <source>
        <strain evidence="2">CGMCC 1.12664</strain>
    </source>
</reference>
<accession>A0A917ECD4</accession>
<protein>
    <submittedName>
        <fullName evidence="1">Uncharacterized protein</fullName>
    </submittedName>
</protein>
<comment type="caution">
    <text evidence="1">The sequence shown here is derived from an EMBL/GenBank/DDBJ whole genome shotgun (WGS) entry which is preliminary data.</text>
</comment>